<sequence>MAFLNPVVPYLLTGVYGCTAIVMGTISWHGLKDKDEHQRASANIGAHYQLLHSAAMVGLLGLMQSSSLSPCQLCLAEVSFSLLAAGTTLFCGTVYAKVFKGDAFPKRAGVLAPTGGFLLMGGWLLIAGIPFLRSSA</sequence>
<evidence type="ECO:0000313" key="6">
    <source>
        <dbReference type="EMBL" id="CAD2214092.1"/>
    </source>
</evidence>
<feature type="transmembrane region" description="Helical" evidence="5">
    <location>
        <begin position="108"/>
        <end position="132"/>
    </location>
</feature>
<dbReference type="InterPro" id="IPR006696">
    <property type="entry name" value="DUF423"/>
</dbReference>
<proteinExistence type="predicted"/>
<gene>
    <name evidence="6" type="ORF">ADEAN_000153600</name>
</gene>
<name>S9VP69_9TRYP</name>
<dbReference type="EMBL" id="LR877147">
    <property type="protein sequence ID" value="CAD2214092.1"/>
    <property type="molecule type" value="Genomic_DNA"/>
</dbReference>
<dbReference type="PANTHER" id="PTHR43461">
    <property type="entry name" value="TRANSMEMBRANE PROTEIN 256"/>
    <property type="match status" value="1"/>
</dbReference>
<evidence type="ECO:0000256" key="4">
    <source>
        <dbReference type="ARBA" id="ARBA00023136"/>
    </source>
</evidence>
<dbReference type="PANTHER" id="PTHR43461:SF1">
    <property type="entry name" value="TRANSMEMBRANE PROTEIN 256"/>
    <property type="match status" value="1"/>
</dbReference>
<keyword evidence="2 5" id="KW-0812">Transmembrane</keyword>
<dbReference type="Proteomes" id="UP000515908">
    <property type="component" value="Chromosome 03"/>
</dbReference>
<keyword evidence="7" id="KW-1185">Reference proteome</keyword>
<keyword evidence="3 5" id="KW-1133">Transmembrane helix</keyword>
<evidence type="ECO:0008006" key="8">
    <source>
        <dbReference type="Google" id="ProtNLM"/>
    </source>
</evidence>
<feature type="transmembrane region" description="Helical" evidence="5">
    <location>
        <begin position="75"/>
        <end position="96"/>
    </location>
</feature>
<protein>
    <recommendedName>
        <fullName evidence="8">DUF423 domain-containing protein</fullName>
    </recommendedName>
</protein>
<accession>S9VP69</accession>
<evidence type="ECO:0000256" key="2">
    <source>
        <dbReference type="ARBA" id="ARBA00022692"/>
    </source>
</evidence>
<comment type="subcellular location">
    <subcellularLocation>
        <location evidence="1">Membrane</location>
        <topology evidence="1">Multi-pass membrane protein</topology>
    </subcellularLocation>
</comment>
<reference evidence="6 7" key="1">
    <citation type="submission" date="2020-08" db="EMBL/GenBank/DDBJ databases">
        <authorList>
            <person name="Newling K."/>
            <person name="Davey J."/>
            <person name="Forrester S."/>
        </authorList>
    </citation>
    <scope>NUCLEOTIDE SEQUENCE [LARGE SCALE GENOMIC DNA]</scope>
    <source>
        <strain evidence="7">Crithidia deanei Carvalho (ATCC PRA-265)</strain>
    </source>
</reference>
<dbReference type="VEuPathDB" id="TriTrypDB:ADEAN_000153600"/>
<evidence type="ECO:0000313" key="7">
    <source>
        <dbReference type="Proteomes" id="UP000515908"/>
    </source>
</evidence>
<dbReference type="OrthoDB" id="269173at2759"/>
<feature type="transmembrane region" description="Helical" evidence="5">
    <location>
        <begin position="46"/>
        <end position="63"/>
    </location>
</feature>
<evidence type="ECO:0000256" key="1">
    <source>
        <dbReference type="ARBA" id="ARBA00004141"/>
    </source>
</evidence>
<evidence type="ECO:0000256" key="3">
    <source>
        <dbReference type="ARBA" id="ARBA00022989"/>
    </source>
</evidence>
<feature type="transmembrane region" description="Helical" evidence="5">
    <location>
        <begin position="7"/>
        <end position="26"/>
    </location>
</feature>
<dbReference type="AlphaFoldDB" id="S9VP69"/>
<evidence type="ECO:0000256" key="5">
    <source>
        <dbReference type="SAM" id="Phobius"/>
    </source>
</evidence>
<dbReference type="Pfam" id="PF04241">
    <property type="entry name" value="DUF423"/>
    <property type="match status" value="1"/>
</dbReference>
<keyword evidence="4 5" id="KW-0472">Membrane</keyword>
<dbReference type="GO" id="GO:0016020">
    <property type="term" value="C:membrane"/>
    <property type="evidence" value="ECO:0007669"/>
    <property type="project" value="UniProtKB-SubCell"/>
</dbReference>
<organism evidence="6 7">
    <name type="scientific">Angomonas deanei</name>
    <dbReference type="NCBI Taxonomy" id="59799"/>
    <lineage>
        <taxon>Eukaryota</taxon>
        <taxon>Discoba</taxon>
        <taxon>Euglenozoa</taxon>
        <taxon>Kinetoplastea</taxon>
        <taxon>Metakinetoplastina</taxon>
        <taxon>Trypanosomatida</taxon>
        <taxon>Trypanosomatidae</taxon>
        <taxon>Strigomonadinae</taxon>
        <taxon>Angomonas</taxon>
    </lineage>
</organism>